<dbReference type="Gene3D" id="2.60.40.1890">
    <property type="entry name" value="PCu(A)C copper chaperone"/>
    <property type="match status" value="1"/>
</dbReference>
<reference evidence="2 3" key="1">
    <citation type="submission" date="2017-01" db="EMBL/GenBank/DDBJ databases">
        <authorList>
            <person name="Mah S.A."/>
            <person name="Swanson W.J."/>
            <person name="Moy G.W."/>
            <person name="Vacquier V.D."/>
        </authorList>
    </citation>
    <scope>NUCLEOTIDE SEQUENCE [LARGE SCALE GENOMIC DNA]</scope>
    <source>
        <strain evidence="2 3">DSM 26375</strain>
    </source>
</reference>
<keyword evidence="1" id="KW-0732">Signal</keyword>
<evidence type="ECO:0000313" key="3">
    <source>
        <dbReference type="Proteomes" id="UP000186141"/>
    </source>
</evidence>
<dbReference type="RefSeq" id="WP_076532810.1">
    <property type="nucleotide sequence ID" value="NZ_BMEH01000006.1"/>
</dbReference>
<evidence type="ECO:0008006" key="4">
    <source>
        <dbReference type="Google" id="ProtNLM"/>
    </source>
</evidence>
<dbReference type="STRING" id="1086013.SAMN05421774_106215"/>
<dbReference type="NCBIfam" id="NF033672">
    <property type="entry name" value="mbn_chaper_assoc"/>
    <property type="match status" value="1"/>
</dbReference>
<evidence type="ECO:0000313" key="2">
    <source>
        <dbReference type="EMBL" id="SIT15075.1"/>
    </source>
</evidence>
<dbReference type="EMBL" id="FTOT01000006">
    <property type="protein sequence ID" value="SIT15075.1"/>
    <property type="molecule type" value="Genomic_DNA"/>
</dbReference>
<dbReference type="PANTHER" id="PTHR36302">
    <property type="entry name" value="BLR7088 PROTEIN"/>
    <property type="match status" value="1"/>
</dbReference>
<feature type="signal peptide" evidence="1">
    <location>
        <begin position="1"/>
        <end position="21"/>
    </location>
</feature>
<proteinExistence type="predicted"/>
<evidence type="ECO:0000256" key="1">
    <source>
        <dbReference type="SAM" id="SignalP"/>
    </source>
</evidence>
<organism evidence="2 3">
    <name type="scientific">Gemmobacter megaterium</name>
    <dbReference type="NCBI Taxonomy" id="1086013"/>
    <lineage>
        <taxon>Bacteria</taxon>
        <taxon>Pseudomonadati</taxon>
        <taxon>Pseudomonadota</taxon>
        <taxon>Alphaproteobacteria</taxon>
        <taxon>Rhodobacterales</taxon>
        <taxon>Paracoccaceae</taxon>
        <taxon>Gemmobacter</taxon>
    </lineage>
</organism>
<dbReference type="PANTHER" id="PTHR36302:SF1">
    <property type="entry name" value="COPPER CHAPERONE PCU(A)C"/>
    <property type="match status" value="1"/>
</dbReference>
<dbReference type="AlphaFoldDB" id="A0A1N7PWY8"/>
<dbReference type="Proteomes" id="UP000186141">
    <property type="component" value="Unassembled WGS sequence"/>
</dbReference>
<dbReference type="SUPFAM" id="SSF110087">
    <property type="entry name" value="DR1885-like metal-binding protein"/>
    <property type="match status" value="1"/>
</dbReference>
<accession>A0A1N7PWY8</accession>
<dbReference type="InterPro" id="IPR036182">
    <property type="entry name" value="PCuAC_sf"/>
</dbReference>
<name>A0A1N7PWY8_9RHOB</name>
<feature type="chain" id="PRO_5012907653" description="Copper(I)-binding protein" evidence="1">
    <location>
        <begin position="22"/>
        <end position="312"/>
    </location>
</feature>
<dbReference type="OrthoDB" id="9796962at2"/>
<dbReference type="InterPro" id="IPR007410">
    <property type="entry name" value="LpqE-like"/>
</dbReference>
<dbReference type="Pfam" id="PF04314">
    <property type="entry name" value="PCuAC"/>
    <property type="match status" value="1"/>
</dbReference>
<sequence>MKHRICALLLGAALFPADAVAQHSHHGAAPQSAAPHEVTAGALAVSGAFARATLPRAPVAGAYLTLTNHGTQADRLVSVTAPVGKEVQIHDMIHKDGVMVMRHLPEGLEIPAGGSVTLRPGGLHLMIMGLTDKLVEGQRLEMTLHFEKAGPATVPFDILALNARGPAGHTAGKDAGHAHAHGQAAFDQSALDGDEGRIIGLLKHMFETDGAPLIVAPVLIDGDVAIIGWMQQETGGRALLRRDDAGLWRVSLCTGDGLKGEAGMIALGVAPTVAARLARAQAGAEAQLPPDHVAAFARFDGVLHIDDNGQGH</sequence>
<dbReference type="InterPro" id="IPR058248">
    <property type="entry name" value="Lxx211020-like"/>
</dbReference>
<protein>
    <recommendedName>
        <fullName evidence="4">Copper(I)-binding protein</fullName>
    </recommendedName>
</protein>
<gene>
    <name evidence="2" type="ORF">SAMN05421774_106215</name>
</gene>
<keyword evidence="3" id="KW-1185">Reference proteome</keyword>